<gene>
    <name evidence="6" type="primary">yjeH_1</name>
    <name evidence="6" type="ORF">NCTC8271_05283</name>
</gene>
<evidence type="ECO:0000256" key="3">
    <source>
        <dbReference type="ARBA" id="ARBA00022989"/>
    </source>
</evidence>
<feature type="transmembrane region" description="Helical" evidence="5">
    <location>
        <begin position="87"/>
        <end position="110"/>
    </location>
</feature>
<evidence type="ECO:0000313" key="7">
    <source>
        <dbReference type="Proteomes" id="UP000273655"/>
    </source>
</evidence>
<comment type="subcellular location">
    <subcellularLocation>
        <location evidence="1">Membrane</location>
        <topology evidence="1">Multi-pass membrane protein</topology>
    </subcellularLocation>
</comment>
<evidence type="ECO:0000256" key="2">
    <source>
        <dbReference type="ARBA" id="ARBA00022692"/>
    </source>
</evidence>
<organism evidence="6 7">
    <name type="scientific">Salmonella enterica I</name>
    <dbReference type="NCBI Taxonomy" id="59201"/>
    <lineage>
        <taxon>Bacteria</taxon>
        <taxon>Pseudomonadati</taxon>
        <taxon>Pseudomonadota</taxon>
        <taxon>Gammaproteobacteria</taxon>
        <taxon>Enterobacterales</taxon>
        <taxon>Enterobacteriaceae</taxon>
        <taxon>Salmonella</taxon>
    </lineage>
</organism>
<sequence>MNELKKELGLVQGVILLTTSLLGTGVFALPELAALAAGDISLWAWPLLIILIFPIAIVFAVLGRHFPHAGGVAHFVGMAFGPRLQRVISWLFLSVIPVSFPAALHIAVGFRPGAVWLAKRTALIWGAGYSRFTMVYGIARRQLQRQPASHYRWINYRAYCRHSVERRD</sequence>
<dbReference type="GO" id="GO:0016020">
    <property type="term" value="C:membrane"/>
    <property type="evidence" value="ECO:0007669"/>
    <property type="project" value="UniProtKB-SubCell"/>
</dbReference>
<feature type="transmembrane region" description="Helical" evidence="5">
    <location>
        <begin position="44"/>
        <end position="66"/>
    </location>
</feature>
<proteinExistence type="predicted"/>
<evidence type="ECO:0000256" key="1">
    <source>
        <dbReference type="ARBA" id="ARBA00004141"/>
    </source>
</evidence>
<accession>A0A447PW61</accession>
<keyword evidence="3 5" id="KW-1133">Transmembrane helix</keyword>
<keyword evidence="4 5" id="KW-0472">Membrane</keyword>
<evidence type="ECO:0000256" key="4">
    <source>
        <dbReference type="ARBA" id="ARBA00023136"/>
    </source>
</evidence>
<dbReference type="AlphaFoldDB" id="A0A447PW61"/>
<evidence type="ECO:0000256" key="5">
    <source>
        <dbReference type="SAM" id="Phobius"/>
    </source>
</evidence>
<protein>
    <submittedName>
        <fullName evidence="6">Transporter</fullName>
    </submittedName>
</protein>
<evidence type="ECO:0000313" key="6">
    <source>
        <dbReference type="EMBL" id="VEA43318.1"/>
    </source>
</evidence>
<name>A0A447PW61_SALET</name>
<feature type="transmembrane region" description="Helical" evidence="5">
    <location>
        <begin position="122"/>
        <end position="139"/>
    </location>
</feature>
<dbReference type="PANTHER" id="PTHR42770">
    <property type="entry name" value="AMINO ACID TRANSPORTER-RELATED"/>
    <property type="match status" value="1"/>
</dbReference>
<dbReference type="PANTHER" id="PTHR42770:SF13">
    <property type="entry name" value="L-METHIONINE_BRANCHED-CHAIN AMINO ACID EXPORTER YJEH"/>
    <property type="match status" value="1"/>
</dbReference>
<dbReference type="InterPro" id="IPR050367">
    <property type="entry name" value="APC_superfamily"/>
</dbReference>
<reference evidence="6 7" key="1">
    <citation type="submission" date="2018-12" db="EMBL/GenBank/DDBJ databases">
        <authorList>
            <consortium name="Pathogen Informatics"/>
        </authorList>
    </citation>
    <scope>NUCLEOTIDE SEQUENCE [LARGE SCALE GENOMIC DNA]</scope>
    <source>
        <strain evidence="6 7">NCTC8271</strain>
    </source>
</reference>
<dbReference type="Proteomes" id="UP000273655">
    <property type="component" value="Chromosome 1"/>
</dbReference>
<keyword evidence="2 5" id="KW-0812">Transmembrane</keyword>
<dbReference type="Gene3D" id="1.20.1740.10">
    <property type="entry name" value="Amino acid/polyamine transporter I"/>
    <property type="match status" value="1"/>
</dbReference>
<dbReference type="EMBL" id="LR134148">
    <property type="protein sequence ID" value="VEA43318.1"/>
    <property type="molecule type" value="Genomic_DNA"/>
</dbReference>